<reference evidence="2" key="1">
    <citation type="journal article" date="2019" name="Int. J. Syst. Evol. Microbiol.">
        <title>The Global Catalogue of Microorganisms (GCM) 10K type strain sequencing project: providing services to taxonomists for standard genome sequencing and annotation.</title>
        <authorList>
            <consortium name="The Broad Institute Genomics Platform"/>
            <consortium name="The Broad Institute Genome Sequencing Center for Infectious Disease"/>
            <person name="Wu L."/>
            <person name="Ma J."/>
        </authorList>
    </citation>
    <scope>NUCLEOTIDE SEQUENCE [LARGE SCALE GENOMIC DNA]</scope>
    <source>
        <strain evidence="2">JCM 11496</strain>
    </source>
</reference>
<organism evidence="1 2">
    <name type="scientific">Arthrobacter flavus</name>
    <dbReference type="NCBI Taxonomy" id="95172"/>
    <lineage>
        <taxon>Bacteria</taxon>
        <taxon>Bacillati</taxon>
        <taxon>Actinomycetota</taxon>
        <taxon>Actinomycetes</taxon>
        <taxon>Micrococcales</taxon>
        <taxon>Micrococcaceae</taxon>
        <taxon>Arthrobacter</taxon>
    </lineage>
</organism>
<sequence>MIEAFEAENPGIKVRGEYSDFGSYWDRLATQVAGGDAPDIFAMSGSYPSEYASRGALLDLAEVEAEIDTSKFAEGTVELGQIDGVQYTVTAGVNAMSMVVDPGVFEEAGVDIPDDETWTWDEYVKLSAEISDNSPQGTYGTTPMTNDSFLMVWARQHGETLYSEDGSEVAISTDTLTDWFDMNQDLMDNRGAPPAAESVEDIAASPEQTLMGQGKQGMKISWSNQMNAYSGSSLEILKLPGEAEASGSWLRSSQEYAISSASEYPAETATFLNYLVNSPDAAEIIRTDRGMQANLDVREGVLPLLDESDAKEATYLDRIAAMDVQPPTALPPGSSGSLEVLDRQLFEVLFDQTTAEEAALAFIAEVNANLASQ</sequence>
<dbReference type="InterPro" id="IPR050490">
    <property type="entry name" value="Bact_solute-bd_prot1"/>
</dbReference>
<dbReference type="Pfam" id="PF01547">
    <property type="entry name" value="SBP_bac_1"/>
    <property type="match status" value="1"/>
</dbReference>
<comment type="caution">
    <text evidence="1">The sequence shown here is derived from an EMBL/GenBank/DDBJ whole genome shotgun (WGS) entry which is preliminary data.</text>
</comment>
<dbReference type="RefSeq" id="WP_343879859.1">
    <property type="nucleotide sequence ID" value="NZ_BAAAIJ010000047.1"/>
</dbReference>
<dbReference type="Gene3D" id="3.40.190.10">
    <property type="entry name" value="Periplasmic binding protein-like II"/>
    <property type="match status" value="2"/>
</dbReference>
<protein>
    <submittedName>
        <fullName evidence="1">ABC transporter substrate-binding protein</fullName>
    </submittedName>
</protein>
<name>A0ABW4Q6E5_9MICC</name>
<keyword evidence="2" id="KW-1185">Reference proteome</keyword>
<evidence type="ECO:0000313" key="1">
    <source>
        <dbReference type="EMBL" id="MFD1846270.1"/>
    </source>
</evidence>
<dbReference type="PANTHER" id="PTHR43649:SF11">
    <property type="entry name" value="ABC TRANSPORTER SUBSTRATE-BINDING PROTEIN YESO-RELATED"/>
    <property type="match status" value="1"/>
</dbReference>
<dbReference type="SUPFAM" id="SSF53850">
    <property type="entry name" value="Periplasmic binding protein-like II"/>
    <property type="match status" value="1"/>
</dbReference>
<gene>
    <name evidence="1" type="ORF">ACFSFX_06620</name>
</gene>
<proteinExistence type="predicted"/>
<evidence type="ECO:0000313" key="2">
    <source>
        <dbReference type="Proteomes" id="UP001597307"/>
    </source>
</evidence>
<dbReference type="InterPro" id="IPR006059">
    <property type="entry name" value="SBP"/>
</dbReference>
<dbReference type="Proteomes" id="UP001597307">
    <property type="component" value="Unassembled WGS sequence"/>
</dbReference>
<dbReference type="EMBL" id="JBHUGA010000011">
    <property type="protein sequence ID" value="MFD1846270.1"/>
    <property type="molecule type" value="Genomic_DNA"/>
</dbReference>
<accession>A0ABW4Q6E5</accession>
<dbReference type="PANTHER" id="PTHR43649">
    <property type="entry name" value="ARABINOSE-BINDING PROTEIN-RELATED"/>
    <property type="match status" value="1"/>
</dbReference>